<accession>A0A6M1TW55</accession>
<comment type="catalytic activity">
    <reaction evidence="6">
        <text>D-5-isobutylhydantoin = L-5-isobutylhydantoin</text>
        <dbReference type="Rhea" id="RHEA:84231"/>
        <dbReference type="ChEBI" id="CHEBI:233609"/>
        <dbReference type="ChEBI" id="CHEBI:233610"/>
    </reaction>
</comment>
<dbReference type="EC" id="5.1.99.5" evidence="3"/>
<dbReference type="Gene3D" id="3.40.50.12500">
    <property type="match status" value="1"/>
</dbReference>
<dbReference type="Proteomes" id="UP000474758">
    <property type="component" value="Unassembled WGS sequence"/>
</dbReference>
<dbReference type="GO" id="GO:0047661">
    <property type="term" value="F:amino-acid racemase activity"/>
    <property type="evidence" value="ECO:0007669"/>
    <property type="project" value="InterPro"/>
</dbReference>
<dbReference type="InterPro" id="IPR052186">
    <property type="entry name" value="Hydantoin_racemase-like"/>
</dbReference>
<keyword evidence="8" id="KW-1185">Reference proteome</keyword>
<dbReference type="RefSeq" id="WP_165047623.1">
    <property type="nucleotide sequence ID" value="NZ_JAALFE010000004.1"/>
</dbReference>
<dbReference type="InterPro" id="IPR015942">
    <property type="entry name" value="Asp/Glu/hydantoin_racemase"/>
</dbReference>
<dbReference type="AlphaFoldDB" id="A0A6M1TW55"/>
<comment type="catalytic activity">
    <reaction evidence="5">
        <text>D-5-benzylhydantoin = L-5-benzylhydantoin</text>
        <dbReference type="Rhea" id="RHEA:83991"/>
        <dbReference type="ChEBI" id="CHEBI:176864"/>
        <dbReference type="ChEBI" id="CHEBI:233540"/>
    </reaction>
</comment>
<name>A0A6M1TW55_9RHOB</name>
<dbReference type="EMBL" id="JAALFE010000004">
    <property type="protein sequence ID" value="NGQ90302.1"/>
    <property type="molecule type" value="Genomic_DNA"/>
</dbReference>
<comment type="caution">
    <text evidence="7">The sequence shown here is derived from an EMBL/GenBank/DDBJ whole genome shotgun (WGS) entry which is preliminary data.</text>
</comment>
<evidence type="ECO:0000256" key="3">
    <source>
        <dbReference type="ARBA" id="ARBA00066406"/>
    </source>
</evidence>
<evidence type="ECO:0000313" key="8">
    <source>
        <dbReference type="Proteomes" id="UP000474758"/>
    </source>
</evidence>
<dbReference type="FunFam" id="3.40.50.12500:FF:000001">
    <property type="entry name" value="Putative hydantoin racemase"/>
    <property type="match status" value="1"/>
</dbReference>
<organism evidence="7 8">
    <name type="scientific">Paragemmobacter kunshanensis</name>
    <dbReference type="NCBI Taxonomy" id="2583234"/>
    <lineage>
        <taxon>Bacteria</taxon>
        <taxon>Pseudomonadati</taxon>
        <taxon>Pseudomonadota</taxon>
        <taxon>Alphaproteobacteria</taxon>
        <taxon>Rhodobacterales</taxon>
        <taxon>Paracoccaceae</taxon>
        <taxon>Paragemmobacter</taxon>
    </lineage>
</organism>
<evidence type="ECO:0000256" key="2">
    <source>
        <dbReference type="ARBA" id="ARBA00051635"/>
    </source>
</evidence>
<evidence type="ECO:0000256" key="1">
    <source>
        <dbReference type="ARBA" id="ARBA00038414"/>
    </source>
</evidence>
<dbReference type="PANTHER" id="PTHR28047:SF5">
    <property type="entry name" value="PROTEIN DCG1"/>
    <property type="match status" value="1"/>
</dbReference>
<dbReference type="InterPro" id="IPR053714">
    <property type="entry name" value="Iso_Racemase_Enz_sf"/>
</dbReference>
<dbReference type="PANTHER" id="PTHR28047">
    <property type="entry name" value="PROTEIN DCG1"/>
    <property type="match status" value="1"/>
</dbReference>
<comment type="catalytic activity">
    <reaction evidence="2">
        <text>a D-5-monosubstituted hydantoin = a L-5-monosubstituted hydantoin</text>
        <dbReference type="Rhea" id="RHEA:46624"/>
        <dbReference type="ChEBI" id="CHEBI:86339"/>
        <dbReference type="ChEBI" id="CHEBI:86340"/>
        <dbReference type="EC" id="5.1.99.5"/>
    </reaction>
</comment>
<sequence length="241" mass="24921">MRIHVINPNSTAAMTRTIADAARAAASPGTDIDAETGMGTPPSIEGYRDEAMAVPALLAAILRAEARGADAHVIACFDDPGLAAAREVATGPVIGICQAALQVAMTISTRFSVITTLPRSVPVIEDLVAAYGAAHRCRRVRAVDMPVLALEADPASARARLFDETRLAMDEDRAEAIVLGCAGMTDLCDWLSQTAGIPVIDGVTAATRLAEALAGAGYRTSKAGAYAYPRDKSADMIAGAA</sequence>
<gene>
    <name evidence="7" type="ORF">G5V65_05290</name>
</gene>
<dbReference type="GO" id="GO:0036348">
    <property type="term" value="F:hydantoin racemase activity"/>
    <property type="evidence" value="ECO:0007669"/>
    <property type="project" value="UniProtKB-EC"/>
</dbReference>
<dbReference type="Pfam" id="PF01177">
    <property type="entry name" value="Asp_Glu_race"/>
    <property type="match status" value="1"/>
</dbReference>
<evidence type="ECO:0000256" key="4">
    <source>
        <dbReference type="ARBA" id="ARBA00067972"/>
    </source>
</evidence>
<protein>
    <recommendedName>
        <fullName evidence="4">Hydantoin racemase</fullName>
        <ecNumber evidence="3">5.1.99.5</ecNumber>
    </recommendedName>
</protein>
<evidence type="ECO:0000313" key="7">
    <source>
        <dbReference type="EMBL" id="NGQ90302.1"/>
    </source>
</evidence>
<reference evidence="7 8" key="1">
    <citation type="submission" date="2020-02" db="EMBL/GenBank/DDBJ databases">
        <title>Rhodobacter translucens sp. nov., a novel bacterium isolated from activated sludge.</title>
        <authorList>
            <person name="Liu J."/>
        </authorList>
    </citation>
    <scope>NUCLEOTIDE SEQUENCE [LARGE SCALE GENOMIC DNA]</scope>
    <source>
        <strain evidence="7 8">HX-7-19</strain>
    </source>
</reference>
<evidence type="ECO:0000256" key="5">
    <source>
        <dbReference type="ARBA" id="ARBA00093199"/>
    </source>
</evidence>
<evidence type="ECO:0000256" key="6">
    <source>
        <dbReference type="ARBA" id="ARBA00093234"/>
    </source>
</evidence>
<proteinExistence type="inferred from homology"/>
<comment type="similarity">
    <text evidence="1">Belongs to the HyuE racemase family.</text>
</comment>